<protein>
    <submittedName>
        <fullName evidence="1">Uncharacterized protein</fullName>
    </submittedName>
</protein>
<sequence>MAAAAAPLSATCTAARDAVAAATAYVVVNRQQLAHGGARRLLRRAATLRGLLSPTVLTTCLAALPPTVAGGLRTLDLSFTTTTDAVLGGLRRCPRLTRLVLTGAAAVTDAGVVAAAAAAGGLADVDLRECPAVGDGAVAAVAASGALRRLLLYETAVSASGLGAALRPSAGVLTELETGLPLTDALAATLGGGPAGLPALVSLDALLGTALTADGAAAVAAAAPRLAALHLNCASLDRPDAAAVLGALLGGGRVTTLTLNCAGVAAGALEAALAGGGGARLSSVRLFGWAAIPESVAAALLALPRLVDVDVSDSGWDARGVAAAALAARRRATMATVTASHILVKHAGSRRPSSWRTPTITRPAAEAVATLTTARERIVAGEVPFATLASELSDCSSARAGGNLGPFGRGQMQAPFEAATFALAVGEMSGIVETDSGFHIILRTA</sequence>
<gene>
    <name evidence="1" type="ORF">I4F81_005472</name>
</gene>
<evidence type="ECO:0000313" key="2">
    <source>
        <dbReference type="Proteomes" id="UP000798662"/>
    </source>
</evidence>
<reference evidence="1" key="1">
    <citation type="submission" date="2019-11" db="EMBL/GenBank/DDBJ databases">
        <title>Nori genome reveals adaptations in red seaweeds to the harsh intertidal environment.</title>
        <authorList>
            <person name="Wang D."/>
            <person name="Mao Y."/>
        </authorList>
    </citation>
    <scope>NUCLEOTIDE SEQUENCE</scope>
    <source>
        <tissue evidence="1">Gametophyte</tissue>
    </source>
</reference>
<dbReference type="Proteomes" id="UP000798662">
    <property type="component" value="Chromosome 2"/>
</dbReference>
<proteinExistence type="predicted"/>
<comment type="caution">
    <text evidence="1">The sequence shown here is derived from an EMBL/GenBank/DDBJ whole genome shotgun (WGS) entry which is preliminary data.</text>
</comment>
<dbReference type="EMBL" id="CM020619">
    <property type="protein sequence ID" value="KAK1862905.1"/>
    <property type="molecule type" value="Genomic_DNA"/>
</dbReference>
<keyword evidence="2" id="KW-1185">Reference proteome</keyword>
<accession>A0ACC3BY88</accession>
<name>A0ACC3BY88_PYRYE</name>
<evidence type="ECO:0000313" key="1">
    <source>
        <dbReference type="EMBL" id="KAK1862905.1"/>
    </source>
</evidence>
<organism evidence="1 2">
    <name type="scientific">Pyropia yezoensis</name>
    <name type="common">Susabi-nori</name>
    <name type="synonym">Porphyra yezoensis</name>
    <dbReference type="NCBI Taxonomy" id="2788"/>
    <lineage>
        <taxon>Eukaryota</taxon>
        <taxon>Rhodophyta</taxon>
        <taxon>Bangiophyceae</taxon>
        <taxon>Bangiales</taxon>
        <taxon>Bangiaceae</taxon>
        <taxon>Pyropia</taxon>
    </lineage>
</organism>